<dbReference type="WBParaSite" id="SMTH1_31280.1">
    <property type="protein sequence ID" value="SMTH1_31280.1"/>
    <property type="gene ID" value="SMTH1_31280"/>
</dbReference>
<dbReference type="GO" id="GO:0008270">
    <property type="term" value="F:zinc ion binding"/>
    <property type="evidence" value="ECO:0007669"/>
    <property type="project" value="UniProtKB-KW"/>
</dbReference>
<name>A0AA85B6Q3_9TREM</name>
<evidence type="ECO:0000313" key="7">
    <source>
        <dbReference type="Proteomes" id="UP000050791"/>
    </source>
</evidence>
<sequence>MARSTHKCGQPYCLFPVDEGMQCDECNKWFHKMCTRLSPTAYKRCSKPNSHWLCSFCCSSKTLLIQEAISLLVLANKKVDEGCTDNIGTDGEDCVSVVSAITAQARHLPVQPTVKRSPPKRSVSDTSLDVGGHIATAATGDPDKTITVPSCSNVDVSTDGKWMTRKRRRVGKIAKTNDCLLGKSLVDSQTNPPKSHSKASSDIVVSHSLDSQDSVKIKTNRKLPVVKIQDLTSRSKAVNTVSKEAKPIPSLIIWNLEESKDNDPAKRHAHDLQLVESVVRNVLPEEVSGVHITKVIRLGKWVGGETQPRRILKLVLGSFEERDILLKSAQKTRASNIRIRPDWPLEDRIKWKNALTELRTRKLNGENNLTIKGFRVVRSWKPMLPRPVWVERLISKTP</sequence>
<dbReference type="Proteomes" id="UP000050791">
    <property type="component" value="Unassembled WGS sequence"/>
</dbReference>
<evidence type="ECO:0000313" key="9">
    <source>
        <dbReference type="WBParaSite" id="SMTH1_31970.1"/>
    </source>
</evidence>
<feature type="domain" description="PHD-type" evidence="6">
    <location>
        <begin position="5"/>
        <end position="60"/>
    </location>
</feature>
<dbReference type="Gene3D" id="3.30.40.10">
    <property type="entry name" value="Zinc/RING finger domain, C3HC4 (zinc finger)"/>
    <property type="match status" value="1"/>
</dbReference>
<keyword evidence="1" id="KW-0479">Metal-binding</keyword>
<proteinExistence type="predicted"/>
<evidence type="ECO:0000256" key="1">
    <source>
        <dbReference type="ARBA" id="ARBA00022723"/>
    </source>
</evidence>
<evidence type="ECO:0000256" key="3">
    <source>
        <dbReference type="ARBA" id="ARBA00022833"/>
    </source>
</evidence>
<evidence type="ECO:0000256" key="2">
    <source>
        <dbReference type="ARBA" id="ARBA00022771"/>
    </source>
</evidence>
<keyword evidence="3" id="KW-0862">Zinc</keyword>
<dbReference type="AlphaFoldDB" id="A0AA85B6Q3"/>
<feature type="compositionally biased region" description="Polar residues" evidence="5">
    <location>
        <begin position="186"/>
        <end position="200"/>
    </location>
</feature>
<evidence type="ECO:0000256" key="4">
    <source>
        <dbReference type="PROSITE-ProRule" id="PRU00146"/>
    </source>
</evidence>
<keyword evidence="2 4" id="KW-0863">Zinc-finger</keyword>
<feature type="region of interest" description="Disordered" evidence="5">
    <location>
        <begin position="184"/>
        <end position="205"/>
    </location>
</feature>
<organism evidence="7 8">
    <name type="scientific">Schistosoma mattheei</name>
    <dbReference type="NCBI Taxonomy" id="31246"/>
    <lineage>
        <taxon>Eukaryota</taxon>
        <taxon>Metazoa</taxon>
        <taxon>Spiralia</taxon>
        <taxon>Lophotrochozoa</taxon>
        <taxon>Platyhelminthes</taxon>
        <taxon>Trematoda</taxon>
        <taxon>Digenea</taxon>
        <taxon>Strigeidida</taxon>
        <taxon>Schistosomatoidea</taxon>
        <taxon>Schistosomatidae</taxon>
        <taxon>Schistosoma</taxon>
    </lineage>
</organism>
<evidence type="ECO:0000256" key="5">
    <source>
        <dbReference type="SAM" id="MobiDB-lite"/>
    </source>
</evidence>
<dbReference type="WBParaSite" id="SMTH1_31970.1">
    <property type="protein sequence ID" value="SMTH1_31970.1"/>
    <property type="gene ID" value="SMTH1_31970"/>
</dbReference>
<dbReference type="SUPFAM" id="SSF57903">
    <property type="entry name" value="FYVE/PHD zinc finger"/>
    <property type="match status" value="1"/>
</dbReference>
<dbReference type="PROSITE" id="PS50016">
    <property type="entry name" value="ZF_PHD_2"/>
    <property type="match status" value="1"/>
</dbReference>
<protein>
    <recommendedName>
        <fullName evidence="6">PHD-type domain-containing protein</fullName>
    </recommendedName>
</protein>
<evidence type="ECO:0000313" key="8">
    <source>
        <dbReference type="WBParaSite" id="SMTH1_31280.1"/>
    </source>
</evidence>
<dbReference type="InterPro" id="IPR011011">
    <property type="entry name" value="Znf_FYVE_PHD"/>
</dbReference>
<dbReference type="InterPro" id="IPR019787">
    <property type="entry name" value="Znf_PHD-finger"/>
</dbReference>
<evidence type="ECO:0000259" key="6">
    <source>
        <dbReference type="PROSITE" id="PS50016"/>
    </source>
</evidence>
<dbReference type="InterPro" id="IPR013083">
    <property type="entry name" value="Znf_RING/FYVE/PHD"/>
</dbReference>
<reference evidence="8 9" key="1">
    <citation type="submission" date="2023-11" db="UniProtKB">
        <authorList>
            <consortium name="WormBaseParasite"/>
        </authorList>
    </citation>
    <scope>IDENTIFICATION</scope>
</reference>
<accession>A0AA85B6Q3</accession>